<dbReference type="EMBL" id="JBHLYR010000045">
    <property type="protein sequence ID" value="MFB9993233.1"/>
    <property type="molecule type" value="Genomic_DNA"/>
</dbReference>
<gene>
    <name evidence="3" type="ORF">ACFFLM_14770</name>
</gene>
<organism evidence="3 4">
    <name type="scientific">Deinococcus oregonensis</name>
    <dbReference type="NCBI Taxonomy" id="1805970"/>
    <lineage>
        <taxon>Bacteria</taxon>
        <taxon>Thermotogati</taxon>
        <taxon>Deinococcota</taxon>
        <taxon>Deinococci</taxon>
        <taxon>Deinococcales</taxon>
        <taxon>Deinococcaceae</taxon>
        <taxon>Deinococcus</taxon>
    </lineage>
</organism>
<evidence type="ECO:0000256" key="1">
    <source>
        <dbReference type="SAM" id="MobiDB-lite"/>
    </source>
</evidence>
<accession>A0ABV6B4A5</accession>
<evidence type="ECO:0000313" key="3">
    <source>
        <dbReference type="EMBL" id="MFB9993233.1"/>
    </source>
</evidence>
<keyword evidence="4" id="KW-1185">Reference proteome</keyword>
<dbReference type="SMART" id="SM00901">
    <property type="entry name" value="FRG"/>
    <property type="match status" value="1"/>
</dbReference>
<dbReference type="InterPro" id="IPR014966">
    <property type="entry name" value="FRG-dom"/>
</dbReference>
<dbReference type="RefSeq" id="WP_380011655.1">
    <property type="nucleotide sequence ID" value="NZ_JBHLYR010000045.1"/>
</dbReference>
<name>A0ABV6B4A5_9DEIO</name>
<evidence type="ECO:0000259" key="2">
    <source>
        <dbReference type="SMART" id="SM00901"/>
    </source>
</evidence>
<feature type="compositionally biased region" description="Basic and acidic residues" evidence="1">
    <location>
        <begin position="305"/>
        <end position="316"/>
    </location>
</feature>
<feature type="region of interest" description="Disordered" evidence="1">
    <location>
        <begin position="286"/>
        <end position="316"/>
    </location>
</feature>
<sequence length="316" mass="35367">MTPPPSPSGPEPIEEIRVTSWAHLLDVLYTDGWNAGLRRHRSPYVFRGSHDATFTLQTSLQRLGGDPAETERHLLRNFRKYAHQESLQGDTVWDWLALGQHHGLPTRLVDFTYSPLVALHFATRMPSQFTHDGAIWRVNPARVHGRLPTPLRDALADEGAQVFTVEMLQSVMSPGGKSANFSAAPLAELAALSEAPFLTFLEPPSLDARIVQQFALFALPSTPELQVEEWLESQPHAALKITIPAELKWQIRDHLDQANITERTLFPGLAGLAQWLALYYMTPPLPPGEEQGADTRPPEESLSELNRENRSTDEVR</sequence>
<protein>
    <submittedName>
        <fullName evidence="3">FRG domain-containing protein</fullName>
    </submittedName>
</protein>
<evidence type="ECO:0000313" key="4">
    <source>
        <dbReference type="Proteomes" id="UP001589733"/>
    </source>
</evidence>
<feature type="domain" description="FRG" evidence="2">
    <location>
        <begin position="40"/>
        <end position="136"/>
    </location>
</feature>
<dbReference type="Proteomes" id="UP001589733">
    <property type="component" value="Unassembled WGS sequence"/>
</dbReference>
<proteinExistence type="predicted"/>
<reference evidence="3 4" key="1">
    <citation type="submission" date="2024-09" db="EMBL/GenBank/DDBJ databases">
        <authorList>
            <person name="Sun Q."/>
            <person name="Mori K."/>
        </authorList>
    </citation>
    <scope>NUCLEOTIDE SEQUENCE [LARGE SCALE GENOMIC DNA]</scope>
    <source>
        <strain evidence="3 4">JCM 13503</strain>
    </source>
</reference>
<dbReference type="Pfam" id="PF08867">
    <property type="entry name" value="FRG"/>
    <property type="match status" value="1"/>
</dbReference>
<comment type="caution">
    <text evidence="3">The sequence shown here is derived from an EMBL/GenBank/DDBJ whole genome shotgun (WGS) entry which is preliminary data.</text>
</comment>